<feature type="compositionally biased region" description="Pro residues" evidence="1">
    <location>
        <begin position="38"/>
        <end position="69"/>
    </location>
</feature>
<accession>A0A7G7MNX8</accession>
<evidence type="ECO:0000256" key="2">
    <source>
        <dbReference type="SAM" id="Phobius"/>
    </source>
</evidence>
<gene>
    <name evidence="3" type="ORF">H6H00_11720</name>
</gene>
<evidence type="ECO:0000313" key="4">
    <source>
        <dbReference type="Proteomes" id="UP000515728"/>
    </source>
</evidence>
<evidence type="ECO:0000313" key="3">
    <source>
        <dbReference type="EMBL" id="QNG54489.1"/>
    </source>
</evidence>
<protein>
    <submittedName>
        <fullName evidence="3">Uncharacterized protein</fullName>
    </submittedName>
</protein>
<organism evidence="3 4">
    <name type="scientific">Pseudonocardia petroleophila</name>
    <dbReference type="NCBI Taxonomy" id="37331"/>
    <lineage>
        <taxon>Bacteria</taxon>
        <taxon>Bacillati</taxon>
        <taxon>Actinomycetota</taxon>
        <taxon>Actinomycetes</taxon>
        <taxon>Pseudonocardiales</taxon>
        <taxon>Pseudonocardiaceae</taxon>
        <taxon>Pseudonocardia</taxon>
    </lineage>
</organism>
<dbReference type="KEGG" id="ppel:H6H00_11720"/>
<dbReference type="AlphaFoldDB" id="A0A7G7MNX8"/>
<feature type="transmembrane region" description="Helical" evidence="2">
    <location>
        <begin position="6"/>
        <end position="27"/>
    </location>
</feature>
<sequence length="122" mass="12359">MTGFVTQVWVLCAVAFLLGSGVTWLLFVRPLRRAAPVPAAPPVPDPEPVPVAPPRVQAPPPDPVAPPTDPALTALDGPATRSRGTGARASDALDALGISPSGLAPTIPTQHGPADEVDGPGR</sequence>
<keyword evidence="2" id="KW-0472">Membrane</keyword>
<dbReference type="EMBL" id="CP060131">
    <property type="protein sequence ID" value="QNG54489.1"/>
    <property type="molecule type" value="Genomic_DNA"/>
</dbReference>
<evidence type="ECO:0000256" key="1">
    <source>
        <dbReference type="SAM" id="MobiDB-lite"/>
    </source>
</evidence>
<keyword evidence="2" id="KW-0812">Transmembrane</keyword>
<keyword evidence="2" id="KW-1133">Transmembrane helix</keyword>
<reference evidence="3 4" key="1">
    <citation type="submission" date="2020-08" db="EMBL/GenBank/DDBJ databases">
        <authorList>
            <person name="Mo P."/>
        </authorList>
    </citation>
    <scope>NUCLEOTIDE SEQUENCE [LARGE SCALE GENOMIC DNA]</scope>
    <source>
        <strain evidence="3 4">CGMCC 4.1532</strain>
    </source>
</reference>
<feature type="region of interest" description="Disordered" evidence="1">
    <location>
        <begin position="36"/>
        <end position="122"/>
    </location>
</feature>
<name>A0A7G7MNX8_9PSEU</name>
<keyword evidence="4" id="KW-1185">Reference proteome</keyword>
<proteinExistence type="predicted"/>
<dbReference type="Proteomes" id="UP000515728">
    <property type="component" value="Chromosome"/>
</dbReference>
<dbReference type="RefSeq" id="WP_185721306.1">
    <property type="nucleotide sequence ID" value="NZ_BAAAWI010000001.1"/>
</dbReference>